<feature type="binding site" description="axial binding residue" evidence="9">
    <location>
        <position position="425"/>
    </location>
    <ligand>
        <name>heme</name>
        <dbReference type="ChEBI" id="CHEBI:30413"/>
    </ligand>
    <ligandPart>
        <name>Fe</name>
        <dbReference type="ChEBI" id="CHEBI:18248"/>
    </ligandPart>
</feature>
<dbReference type="GO" id="GO:0005506">
    <property type="term" value="F:iron ion binding"/>
    <property type="evidence" value="ECO:0007669"/>
    <property type="project" value="InterPro"/>
</dbReference>
<dbReference type="HOGENOM" id="CLU_001570_2_3_1"/>
<keyword evidence="10" id="KW-0732">Signal</keyword>
<dbReference type="Gene3D" id="1.10.630.10">
    <property type="entry name" value="Cytochrome P450"/>
    <property type="match status" value="1"/>
</dbReference>
<feature type="chain" id="PRO_5002216912" description="Cytochrome P450" evidence="10">
    <location>
        <begin position="17"/>
        <end position="499"/>
    </location>
</feature>
<dbReference type="EMBL" id="KN838684">
    <property type="protein sequence ID" value="KIJ97772.1"/>
    <property type="molecule type" value="Genomic_DNA"/>
</dbReference>
<feature type="signal peptide" evidence="10">
    <location>
        <begin position="1"/>
        <end position="16"/>
    </location>
</feature>
<evidence type="ECO:0000256" key="1">
    <source>
        <dbReference type="ARBA" id="ARBA00001971"/>
    </source>
</evidence>
<accession>A0A0C9XP32</accession>
<evidence type="ECO:0000313" key="12">
    <source>
        <dbReference type="Proteomes" id="UP000054477"/>
    </source>
</evidence>
<dbReference type="PRINTS" id="PR00463">
    <property type="entry name" value="EP450I"/>
</dbReference>
<name>A0A0C9XP32_9AGAR</name>
<evidence type="ECO:0000256" key="10">
    <source>
        <dbReference type="SAM" id="SignalP"/>
    </source>
</evidence>
<dbReference type="GO" id="GO:0016705">
    <property type="term" value="F:oxidoreductase activity, acting on paired donors, with incorporation or reduction of molecular oxygen"/>
    <property type="evidence" value="ECO:0007669"/>
    <property type="project" value="InterPro"/>
</dbReference>
<organism evidence="11 12">
    <name type="scientific">Laccaria amethystina LaAM-08-1</name>
    <dbReference type="NCBI Taxonomy" id="1095629"/>
    <lineage>
        <taxon>Eukaryota</taxon>
        <taxon>Fungi</taxon>
        <taxon>Dikarya</taxon>
        <taxon>Basidiomycota</taxon>
        <taxon>Agaricomycotina</taxon>
        <taxon>Agaricomycetes</taxon>
        <taxon>Agaricomycetidae</taxon>
        <taxon>Agaricales</taxon>
        <taxon>Agaricineae</taxon>
        <taxon>Hydnangiaceae</taxon>
        <taxon>Laccaria</taxon>
    </lineage>
</organism>
<dbReference type="Pfam" id="PF00067">
    <property type="entry name" value="p450"/>
    <property type="match status" value="1"/>
</dbReference>
<keyword evidence="7 9" id="KW-0408">Iron</keyword>
<keyword evidence="8" id="KW-0503">Monooxygenase</keyword>
<proteinExistence type="inferred from homology"/>
<evidence type="ECO:0000256" key="8">
    <source>
        <dbReference type="ARBA" id="ARBA00023033"/>
    </source>
</evidence>
<dbReference type="AlphaFoldDB" id="A0A0C9XP32"/>
<comment type="pathway">
    <text evidence="2">Secondary metabolite biosynthesis.</text>
</comment>
<dbReference type="GO" id="GO:0004497">
    <property type="term" value="F:monooxygenase activity"/>
    <property type="evidence" value="ECO:0007669"/>
    <property type="project" value="UniProtKB-KW"/>
</dbReference>
<dbReference type="InterPro" id="IPR036396">
    <property type="entry name" value="Cyt_P450_sf"/>
</dbReference>
<keyword evidence="12" id="KW-1185">Reference proteome</keyword>
<gene>
    <name evidence="11" type="ORF">K443DRAFT_105063</name>
</gene>
<comment type="cofactor">
    <cofactor evidence="1 9">
        <name>heme</name>
        <dbReference type="ChEBI" id="CHEBI:30413"/>
    </cofactor>
</comment>
<dbReference type="OrthoDB" id="2789670at2759"/>
<dbReference type="GO" id="GO:0020037">
    <property type="term" value="F:heme binding"/>
    <property type="evidence" value="ECO:0007669"/>
    <property type="project" value="InterPro"/>
</dbReference>
<evidence type="ECO:0000256" key="4">
    <source>
        <dbReference type="ARBA" id="ARBA00022617"/>
    </source>
</evidence>
<dbReference type="InterPro" id="IPR002401">
    <property type="entry name" value="Cyt_P450_E_grp-I"/>
</dbReference>
<dbReference type="InterPro" id="IPR050364">
    <property type="entry name" value="Cytochrome_P450_fung"/>
</dbReference>
<dbReference type="InterPro" id="IPR001128">
    <property type="entry name" value="Cyt_P450"/>
</dbReference>
<evidence type="ECO:0000256" key="5">
    <source>
        <dbReference type="ARBA" id="ARBA00022723"/>
    </source>
</evidence>
<dbReference type="STRING" id="1095629.A0A0C9XP32"/>
<evidence type="ECO:0000256" key="2">
    <source>
        <dbReference type="ARBA" id="ARBA00005179"/>
    </source>
</evidence>
<comment type="similarity">
    <text evidence="3">Belongs to the cytochrome P450 family.</text>
</comment>
<keyword evidence="4 9" id="KW-0349">Heme</keyword>
<dbReference type="Proteomes" id="UP000054477">
    <property type="component" value="Unassembled WGS sequence"/>
</dbReference>
<keyword evidence="6" id="KW-0560">Oxidoreductase</keyword>
<evidence type="ECO:0008006" key="13">
    <source>
        <dbReference type="Google" id="ProtNLM"/>
    </source>
</evidence>
<dbReference type="CDD" id="cd11065">
    <property type="entry name" value="CYP64-like"/>
    <property type="match status" value="1"/>
</dbReference>
<evidence type="ECO:0000256" key="6">
    <source>
        <dbReference type="ARBA" id="ARBA00023002"/>
    </source>
</evidence>
<reference evidence="12" key="2">
    <citation type="submission" date="2015-01" db="EMBL/GenBank/DDBJ databases">
        <title>Evolutionary Origins and Diversification of the Mycorrhizal Mutualists.</title>
        <authorList>
            <consortium name="DOE Joint Genome Institute"/>
            <consortium name="Mycorrhizal Genomics Consortium"/>
            <person name="Kohler A."/>
            <person name="Kuo A."/>
            <person name="Nagy L.G."/>
            <person name="Floudas D."/>
            <person name="Copeland A."/>
            <person name="Barry K.W."/>
            <person name="Cichocki N."/>
            <person name="Veneault-Fourrey C."/>
            <person name="LaButti K."/>
            <person name="Lindquist E.A."/>
            <person name="Lipzen A."/>
            <person name="Lundell T."/>
            <person name="Morin E."/>
            <person name="Murat C."/>
            <person name="Riley R."/>
            <person name="Ohm R."/>
            <person name="Sun H."/>
            <person name="Tunlid A."/>
            <person name="Henrissat B."/>
            <person name="Grigoriev I.V."/>
            <person name="Hibbett D.S."/>
            <person name="Martin F."/>
        </authorList>
    </citation>
    <scope>NUCLEOTIDE SEQUENCE [LARGE SCALE GENOMIC DNA]</scope>
    <source>
        <strain evidence="12">LaAM-08-1</strain>
    </source>
</reference>
<evidence type="ECO:0000256" key="7">
    <source>
        <dbReference type="ARBA" id="ARBA00023004"/>
    </source>
</evidence>
<evidence type="ECO:0000256" key="9">
    <source>
        <dbReference type="PIRSR" id="PIRSR602401-1"/>
    </source>
</evidence>
<keyword evidence="5 9" id="KW-0479">Metal-binding</keyword>
<sequence>MVLLLAAALHWGLTRPKRSKYPYPPGPKPKILLGNLLDIPAKNMSKVYVEWGKRYQSSILHAEAAGNHVVILNRVKDAKELLERRSQIYSDRPRIPMAEITGWDFSVVLMPYGDKWRMARKICQQNFRKEVAVRFEETHIKKINDMLRALLSTPQDFALHSRMASAAITMSTMYGYDVSSMNDRFVAVYERAANEGSRWFLPGAALVNSIPALRHLPSWFPGAWFNRVGEELKVLTTELQNAPMDYVKKRMLGGDATPSLVSSVLEGSPSEEMENSVKCVAGTVYGAASDTTISATTTFIYAMTTHPEIQMKAQAELDRVVGTDRLPSYADRTSLPYIEAIYRELLRWRPPLNMGVPHTSTKDDIYEGYFIPEGTVVMSNIWAMAHDPSVYPNHEEFAPERFFDHEGNLNNDDFILAYGFGRRVCAGQHLASSTMWYIIASILATFAIRKAIEENGEEIEIDDAFTDNSLVSHKTPFQCSITPRSDKAKRLVQETGLQQ</sequence>
<evidence type="ECO:0000256" key="3">
    <source>
        <dbReference type="ARBA" id="ARBA00010617"/>
    </source>
</evidence>
<dbReference type="SUPFAM" id="SSF48264">
    <property type="entry name" value="Cytochrome P450"/>
    <property type="match status" value="1"/>
</dbReference>
<protein>
    <recommendedName>
        <fullName evidence="13">Cytochrome P450</fullName>
    </recommendedName>
</protein>
<dbReference type="PANTHER" id="PTHR46300:SF7">
    <property type="entry name" value="P450, PUTATIVE (EUROFUNG)-RELATED"/>
    <property type="match status" value="1"/>
</dbReference>
<dbReference type="PANTHER" id="PTHR46300">
    <property type="entry name" value="P450, PUTATIVE (EUROFUNG)-RELATED-RELATED"/>
    <property type="match status" value="1"/>
</dbReference>
<evidence type="ECO:0000313" key="11">
    <source>
        <dbReference type="EMBL" id="KIJ97772.1"/>
    </source>
</evidence>
<reference evidence="11 12" key="1">
    <citation type="submission" date="2014-04" db="EMBL/GenBank/DDBJ databases">
        <authorList>
            <consortium name="DOE Joint Genome Institute"/>
            <person name="Kuo A."/>
            <person name="Kohler A."/>
            <person name="Nagy L.G."/>
            <person name="Floudas D."/>
            <person name="Copeland A."/>
            <person name="Barry K.W."/>
            <person name="Cichocki N."/>
            <person name="Veneault-Fourrey C."/>
            <person name="LaButti K."/>
            <person name="Lindquist E.A."/>
            <person name="Lipzen A."/>
            <person name="Lundell T."/>
            <person name="Morin E."/>
            <person name="Murat C."/>
            <person name="Sun H."/>
            <person name="Tunlid A."/>
            <person name="Henrissat B."/>
            <person name="Grigoriev I.V."/>
            <person name="Hibbett D.S."/>
            <person name="Martin F."/>
            <person name="Nordberg H.P."/>
            <person name="Cantor M.N."/>
            <person name="Hua S.X."/>
        </authorList>
    </citation>
    <scope>NUCLEOTIDE SEQUENCE [LARGE SCALE GENOMIC DNA]</scope>
    <source>
        <strain evidence="11 12">LaAM-08-1</strain>
    </source>
</reference>